<organism evidence="1 2">
    <name type="scientific">Gordonia desulfuricans</name>
    <dbReference type="NCBI Taxonomy" id="89051"/>
    <lineage>
        <taxon>Bacteria</taxon>
        <taxon>Bacillati</taxon>
        <taxon>Actinomycetota</taxon>
        <taxon>Actinomycetes</taxon>
        <taxon>Mycobacteriales</taxon>
        <taxon>Gordoniaceae</taxon>
        <taxon>Gordonia</taxon>
    </lineage>
</organism>
<dbReference type="InterPro" id="IPR027417">
    <property type="entry name" value="P-loop_NTPase"/>
</dbReference>
<accession>A0A7K3LUZ8</accession>
<comment type="caution">
    <text evidence="1">The sequence shown here is derived from an EMBL/GenBank/DDBJ whole genome shotgun (WGS) entry which is preliminary data.</text>
</comment>
<dbReference type="EMBL" id="JAADZU010000095">
    <property type="protein sequence ID" value="NDK92029.1"/>
    <property type="molecule type" value="Genomic_DNA"/>
</dbReference>
<evidence type="ECO:0000313" key="2">
    <source>
        <dbReference type="Proteomes" id="UP000466307"/>
    </source>
</evidence>
<evidence type="ECO:0000313" key="1">
    <source>
        <dbReference type="EMBL" id="NDK92029.1"/>
    </source>
</evidence>
<gene>
    <name evidence="1" type="ORF">GYA93_21005</name>
</gene>
<protein>
    <recommendedName>
        <fullName evidence="3">Uridine kinase</fullName>
    </recommendedName>
</protein>
<keyword evidence="2" id="KW-1185">Reference proteome</keyword>
<reference evidence="1 2" key="1">
    <citation type="submission" date="2020-01" db="EMBL/GenBank/DDBJ databases">
        <title>Investigation of new actinobacteria for the biodesulphurisation of diesel fuel.</title>
        <authorList>
            <person name="Athi Narayanan S.M."/>
        </authorList>
    </citation>
    <scope>NUCLEOTIDE SEQUENCE [LARGE SCALE GENOMIC DNA]</scope>
    <source>
        <strain evidence="1 2">213E</strain>
    </source>
</reference>
<dbReference type="Proteomes" id="UP000466307">
    <property type="component" value="Unassembled WGS sequence"/>
</dbReference>
<dbReference type="AlphaFoldDB" id="A0A7K3LUZ8"/>
<dbReference type="RefSeq" id="WP_059039436.1">
    <property type="nucleotide sequence ID" value="NZ_JAADZU010000095.1"/>
</dbReference>
<name>A0A7K3LUZ8_9ACTN</name>
<dbReference type="Gene3D" id="3.40.50.300">
    <property type="entry name" value="P-loop containing nucleotide triphosphate hydrolases"/>
    <property type="match status" value="1"/>
</dbReference>
<sequence>MTTFQPSTPDGLVDACLTRIRAIAGVGVVIVDGPSPTRPGEFADAIARRLRAEGRAAGVVHADDYLRPASLRFEYGRTDPLTFRDGFVDHAGIDREVIDAPRRHGRWLPRLWDAQRDRSFRDSPQTATADQIVLVGGPMLLGRGHDAEVTIALRMSAAALRRRLPDDEHWTIDPLLDHAAAAGPADIEVRYDHPARPAIAVR</sequence>
<evidence type="ECO:0008006" key="3">
    <source>
        <dbReference type="Google" id="ProtNLM"/>
    </source>
</evidence>
<proteinExistence type="predicted"/>